<dbReference type="VEuPathDB" id="FungiDB:JI435_427290"/>
<protein>
    <submittedName>
        <fullName evidence="2">Uncharacterized protein</fullName>
    </submittedName>
</protein>
<dbReference type="AlphaFoldDB" id="A0A7U2HXF0"/>
<dbReference type="EMBL" id="CP069024">
    <property type="protein sequence ID" value="QRC91662.1"/>
    <property type="molecule type" value="Genomic_DNA"/>
</dbReference>
<name>A0A7U2HXF0_PHANO</name>
<evidence type="ECO:0000256" key="1">
    <source>
        <dbReference type="SAM" id="MobiDB-lite"/>
    </source>
</evidence>
<evidence type="ECO:0000313" key="2">
    <source>
        <dbReference type="EMBL" id="QRC91662.1"/>
    </source>
</evidence>
<dbReference type="KEGG" id="pno:SNOG_01883"/>
<dbReference type="OrthoDB" id="3694332at2759"/>
<accession>A0A7U2HXF0</accession>
<sequence>MTSDQDFMFGGEAQVPDHCMIDDGNWNSLMDYDSFMTLDDPALDHFLASLDEDQMPSRILQAGADRVERPQAEQDRAEKIRADKERAEPQVGPIHKFSAQKPSAQKLPALKGPSHPGSRYDACIEEAFSNENLKQNLLRQSYIQPPSIDYPDDRLHYLVQTLALTQRFSRLHLRWWKMPVKNWIPELQLLLKAVNDPASGLTLWTPLDEVLTLIEKTLKDENLLTTKARQLNRSSMRWTIAAVMKKIVERKTDEVEEELPALLEKKGMNARLATKYVVDTVLQDCEDRGSLMLGSVPGFSDAFRRQSVSSNWSWTD</sequence>
<organism evidence="2 3">
    <name type="scientific">Phaeosphaeria nodorum (strain SN15 / ATCC MYA-4574 / FGSC 10173)</name>
    <name type="common">Glume blotch fungus</name>
    <name type="synonym">Parastagonospora nodorum</name>
    <dbReference type="NCBI Taxonomy" id="321614"/>
    <lineage>
        <taxon>Eukaryota</taxon>
        <taxon>Fungi</taxon>
        <taxon>Dikarya</taxon>
        <taxon>Ascomycota</taxon>
        <taxon>Pezizomycotina</taxon>
        <taxon>Dothideomycetes</taxon>
        <taxon>Pleosporomycetidae</taxon>
        <taxon>Pleosporales</taxon>
        <taxon>Pleosporineae</taxon>
        <taxon>Phaeosphaeriaceae</taxon>
        <taxon>Parastagonospora</taxon>
    </lineage>
</organism>
<proteinExistence type="predicted"/>
<feature type="compositionally biased region" description="Basic and acidic residues" evidence="1">
    <location>
        <begin position="65"/>
        <end position="88"/>
    </location>
</feature>
<evidence type="ECO:0000313" key="3">
    <source>
        <dbReference type="Proteomes" id="UP000663193"/>
    </source>
</evidence>
<feature type="region of interest" description="Disordered" evidence="1">
    <location>
        <begin position="64"/>
        <end position="90"/>
    </location>
</feature>
<reference evidence="3" key="1">
    <citation type="journal article" date="2021" name="BMC Genomics">
        <title>Chromosome-level genome assembly and manually-curated proteome of model necrotroph Parastagonospora nodorum Sn15 reveals a genome-wide trove of candidate effector homologs, and redundancy of virulence-related functions within an accessory chromosome.</title>
        <authorList>
            <person name="Bertazzoni S."/>
            <person name="Jones D.A.B."/>
            <person name="Phan H.T."/>
            <person name="Tan K.-C."/>
            <person name="Hane J.K."/>
        </authorList>
    </citation>
    <scope>NUCLEOTIDE SEQUENCE [LARGE SCALE GENOMIC DNA]</scope>
    <source>
        <strain evidence="3">SN15 / ATCC MYA-4574 / FGSC 10173)</strain>
    </source>
</reference>
<keyword evidence="3" id="KW-1185">Reference proteome</keyword>
<dbReference type="Proteomes" id="UP000663193">
    <property type="component" value="Chromosome 2"/>
</dbReference>
<dbReference type="RefSeq" id="XP_001792508.1">
    <property type="nucleotide sequence ID" value="XM_001792456.1"/>
</dbReference>
<gene>
    <name evidence="2" type="ORF">JI435_427290</name>
</gene>